<feature type="transmembrane region" description="Helical" evidence="6">
    <location>
        <begin position="121"/>
        <end position="141"/>
    </location>
</feature>
<comment type="subcellular location">
    <subcellularLocation>
        <location evidence="1">Cell membrane</location>
        <topology evidence="1">Multi-pass membrane protein</topology>
    </subcellularLocation>
</comment>
<feature type="transmembrane region" description="Helical" evidence="6">
    <location>
        <begin position="59"/>
        <end position="85"/>
    </location>
</feature>
<keyword evidence="5 6" id="KW-0472">Membrane</keyword>
<reference evidence="7 8" key="1">
    <citation type="submission" date="2016-12" db="EMBL/GenBank/DDBJ databases">
        <title>Isolation and genomic insights into novel planktonic Zetaproteobacteria from stratified waters of the Chesapeake Bay.</title>
        <authorList>
            <person name="McAllister S.M."/>
            <person name="Kato S."/>
            <person name="Chan C.S."/>
            <person name="Chiu B.K."/>
            <person name="Field E.K."/>
        </authorList>
    </citation>
    <scope>NUCLEOTIDE SEQUENCE [LARGE SCALE GENOMIC DNA]</scope>
    <source>
        <strain evidence="7 8">CP-8</strain>
    </source>
</reference>
<dbReference type="Proteomes" id="UP000231637">
    <property type="component" value="Chromosome"/>
</dbReference>
<name>A0A2K8L5P0_9PROT</name>
<evidence type="ECO:0000313" key="7">
    <source>
        <dbReference type="EMBL" id="ATX81559.1"/>
    </source>
</evidence>
<dbReference type="AlphaFoldDB" id="A0A2K8L5P0"/>
<proteinExistence type="predicted"/>
<feature type="transmembrane region" description="Helical" evidence="6">
    <location>
        <begin position="275"/>
        <end position="296"/>
    </location>
</feature>
<organism evidence="7 8">
    <name type="scientific">Mariprofundus ferrinatatus</name>
    <dbReference type="NCBI Taxonomy" id="1921087"/>
    <lineage>
        <taxon>Bacteria</taxon>
        <taxon>Pseudomonadati</taxon>
        <taxon>Pseudomonadota</taxon>
        <taxon>Candidatius Mariprofundia</taxon>
        <taxon>Mariprofundales</taxon>
        <taxon>Mariprofundaceae</taxon>
        <taxon>Mariprofundus</taxon>
    </lineage>
</organism>
<dbReference type="EMBL" id="CP018800">
    <property type="protein sequence ID" value="ATX81559.1"/>
    <property type="molecule type" value="Genomic_DNA"/>
</dbReference>
<dbReference type="NCBIfam" id="TIGR00765">
    <property type="entry name" value="yihY_not_rbn"/>
    <property type="match status" value="1"/>
</dbReference>
<keyword evidence="8" id="KW-1185">Reference proteome</keyword>
<feature type="transmembrane region" description="Helical" evidence="6">
    <location>
        <begin position="206"/>
        <end position="224"/>
    </location>
</feature>
<keyword evidence="4 6" id="KW-1133">Transmembrane helix</keyword>
<feature type="transmembrane region" description="Helical" evidence="6">
    <location>
        <begin position="231"/>
        <end position="255"/>
    </location>
</feature>
<sequence>MAGSKKPKLSQQLSKALEMDVADIASLPALYRHATHLLRFAYRVIMRFIDDRCIQRASALAYASLLAIVPMVALGISVFTSFQAFDAMAGSISNSLLEYLLPTSQQVVQDYLGTVADKTTAISVFGVLGLLFTATALLNTIEEAFNDIWRITRARAWLSKFVTFWATLTLAPILIGASITITSYFTALPVIKEVAEGASYIREAPFLVPWLMSSLAMATMYSVLPNTSVPFRYAAVGGLVAGALFEWTKFGFAFYVTEVVDYERLYGALSTLPVFLIWIYLVWVVVLIGSEVAFCLQHPEQSHRQQSSFQQPGIRQFFSHLILLRAAQAVRAGSTLKMGHLIEETDLPNNILQEWLDTLCTIKLLRYTESGDEAPGWVPGFDAEQMSLYEIFLRLNEVPMEVPEEWQETSLGRQLAGLYFRLGRERSGLLKGMNIKDIMEREQEKDDALEEVLNESMND</sequence>
<gene>
    <name evidence="7" type="ORF">Ga0123462_0689</name>
</gene>
<dbReference type="InterPro" id="IPR017039">
    <property type="entry name" value="Virul_fac_BrkB"/>
</dbReference>
<evidence type="ECO:0000256" key="4">
    <source>
        <dbReference type="ARBA" id="ARBA00022989"/>
    </source>
</evidence>
<evidence type="ECO:0000256" key="1">
    <source>
        <dbReference type="ARBA" id="ARBA00004651"/>
    </source>
</evidence>
<feature type="transmembrane region" description="Helical" evidence="6">
    <location>
        <begin position="162"/>
        <end position="186"/>
    </location>
</feature>
<dbReference type="RefSeq" id="WP_232726593.1">
    <property type="nucleotide sequence ID" value="NZ_CP018800.1"/>
</dbReference>
<keyword evidence="3 6" id="KW-0812">Transmembrane</keyword>
<keyword evidence="2" id="KW-1003">Cell membrane</keyword>
<evidence type="ECO:0000256" key="3">
    <source>
        <dbReference type="ARBA" id="ARBA00022692"/>
    </source>
</evidence>
<dbReference type="Pfam" id="PF03631">
    <property type="entry name" value="Virul_fac_BrkB"/>
    <property type="match status" value="1"/>
</dbReference>
<dbReference type="PANTHER" id="PTHR30213:SF0">
    <property type="entry name" value="UPF0761 MEMBRANE PROTEIN YIHY"/>
    <property type="match status" value="1"/>
</dbReference>
<accession>A0A2K8L5P0</accession>
<dbReference type="GO" id="GO:0005886">
    <property type="term" value="C:plasma membrane"/>
    <property type="evidence" value="ECO:0007669"/>
    <property type="project" value="UniProtKB-SubCell"/>
</dbReference>
<evidence type="ECO:0000313" key="8">
    <source>
        <dbReference type="Proteomes" id="UP000231637"/>
    </source>
</evidence>
<evidence type="ECO:0000256" key="6">
    <source>
        <dbReference type="SAM" id="Phobius"/>
    </source>
</evidence>
<evidence type="ECO:0000256" key="5">
    <source>
        <dbReference type="ARBA" id="ARBA00023136"/>
    </source>
</evidence>
<protein>
    <submittedName>
        <fullName evidence="7">tRNA-processing RNAse BN</fullName>
    </submittedName>
</protein>
<dbReference type="PANTHER" id="PTHR30213">
    <property type="entry name" value="INNER MEMBRANE PROTEIN YHJD"/>
    <property type="match status" value="1"/>
</dbReference>
<dbReference type="KEGG" id="mfn:Ga0123462_0689"/>
<evidence type="ECO:0000256" key="2">
    <source>
        <dbReference type="ARBA" id="ARBA00022475"/>
    </source>
</evidence>